<evidence type="ECO:0000313" key="3">
    <source>
        <dbReference type="Proteomes" id="UP001157161"/>
    </source>
</evidence>
<dbReference type="RefSeq" id="WP_284251346.1">
    <property type="nucleotide sequence ID" value="NZ_BSUM01000001.1"/>
</dbReference>
<name>A0AA38CR07_9MICO</name>
<evidence type="ECO:0000313" key="2">
    <source>
        <dbReference type="EMBL" id="GMA32663.1"/>
    </source>
</evidence>
<organism evidence="2 3">
    <name type="scientific">Litorihabitans aurantiacus</name>
    <dbReference type="NCBI Taxonomy" id="1930061"/>
    <lineage>
        <taxon>Bacteria</taxon>
        <taxon>Bacillati</taxon>
        <taxon>Actinomycetota</taxon>
        <taxon>Actinomycetes</taxon>
        <taxon>Micrococcales</taxon>
        <taxon>Beutenbergiaceae</taxon>
        <taxon>Litorihabitans</taxon>
    </lineage>
</organism>
<evidence type="ECO:0008006" key="4">
    <source>
        <dbReference type="Google" id="ProtNLM"/>
    </source>
</evidence>
<proteinExistence type="predicted"/>
<accession>A0AA38CR07</accession>
<comment type="caution">
    <text evidence="2">The sequence shown here is derived from an EMBL/GenBank/DDBJ whole genome shotgun (WGS) entry which is preliminary data.</text>
</comment>
<gene>
    <name evidence="2" type="ORF">GCM10025875_26550</name>
</gene>
<keyword evidence="1" id="KW-1277">Toxin-antitoxin system</keyword>
<protein>
    <recommendedName>
        <fullName evidence="4">Transcription factor</fullName>
    </recommendedName>
</protein>
<dbReference type="Pfam" id="PF07704">
    <property type="entry name" value="PSK_trans_fac"/>
    <property type="match status" value="1"/>
</dbReference>
<sequence>MATLNIKDERVRELARSLAERRGTSMTGAIRSALEEALAAEIARRDADAVVARLEEISRRSAARPEPFLTDDDLYDTNGLPR</sequence>
<keyword evidence="3" id="KW-1185">Reference proteome</keyword>
<reference evidence="2" key="1">
    <citation type="journal article" date="2014" name="Int. J. Syst. Evol. Microbiol.">
        <title>Complete genome sequence of Corynebacterium casei LMG S-19264T (=DSM 44701T), isolated from a smear-ripened cheese.</title>
        <authorList>
            <consortium name="US DOE Joint Genome Institute (JGI-PGF)"/>
            <person name="Walter F."/>
            <person name="Albersmeier A."/>
            <person name="Kalinowski J."/>
            <person name="Ruckert C."/>
        </authorList>
    </citation>
    <scope>NUCLEOTIDE SEQUENCE</scope>
    <source>
        <strain evidence="2">NBRC 112290</strain>
    </source>
</reference>
<dbReference type="Proteomes" id="UP001157161">
    <property type="component" value="Unassembled WGS sequence"/>
</dbReference>
<evidence type="ECO:0000256" key="1">
    <source>
        <dbReference type="ARBA" id="ARBA00022649"/>
    </source>
</evidence>
<dbReference type="EMBL" id="BSUM01000001">
    <property type="protein sequence ID" value="GMA32663.1"/>
    <property type="molecule type" value="Genomic_DNA"/>
</dbReference>
<dbReference type="InterPro" id="IPR011660">
    <property type="entry name" value="VapB-like"/>
</dbReference>
<reference evidence="2" key="2">
    <citation type="submission" date="2023-02" db="EMBL/GenBank/DDBJ databases">
        <authorList>
            <person name="Sun Q."/>
            <person name="Mori K."/>
        </authorList>
    </citation>
    <scope>NUCLEOTIDE SEQUENCE</scope>
    <source>
        <strain evidence="2">NBRC 112290</strain>
    </source>
</reference>
<dbReference type="AlphaFoldDB" id="A0AA38CR07"/>